<dbReference type="Proteomes" id="UP000002376">
    <property type="component" value="Chromosome"/>
</dbReference>
<dbReference type="SUPFAM" id="SSF52833">
    <property type="entry name" value="Thioredoxin-like"/>
    <property type="match status" value="1"/>
</dbReference>
<dbReference type="AlphaFoldDB" id="D5U3C6"/>
<dbReference type="OrthoDB" id="50016at2157"/>
<evidence type="ECO:0000259" key="2">
    <source>
        <dbReference type="Pfam" id="PF13192"/>
    </source>
</evidence>
<dbReference type="InterPro" id="IPR012336">
    <property type="entry name" value="Thioredoxin-like_fold"/>
</dbReference>
<evidence type="ECO:0000256" key="1">
    <source>
        <dbReference type="ARBA" id="ARBA00007787"/>
    </source>
</evidence>
<dbReference type="KEGG" id="tag:Tagg_1366"/>
<accession>D5U3C6</accession>
<protein>
    <submittedName>
        <fullName evidence="3">Glutaredoxin 2</fullName>
    </submittedName>
</protein>
<reference key="3">
    <citation type="submission" date="2010-02" db="EMBL/GenBank/DDBJ databases">
        <title>Complete genome sequence of Thermosphaera aggregans type strain (M11TL).</title>
        <authorList>
            <consortium name="US DOE Joint Genome Institute (JGI-PGF)"/>
            <person name="Spring S."/>
            <person name="Lapidus A."/>
            <person name="Munk C."/>
            <person name="Schroeder M."/>
            <person name="Glavina Del Rio T."/>
            <person name="Tice H."/>
            <person name="Copeland A."/>
            <person name="Cheng J.-F."/>
            <person name="Lucas S."/>
            <person name="Chen F."/>
            <person name="Nolan M."/>
            <person name="Bruce D."/>
            <person name="Goodwin L."/>
            <person name="Pitluck S."/>
            <person name="Ivanova N."/>
            <person name="Mavromatis K."/>
            <person name="Ovchinnikova G."/>
            <person name="Pati A."/>
            <person name="Chen A."/>
            <person name="Palaniappan K."/>
            <person name="Land M."/>
            <person name="Hauser L."/>
            <person name="Chang Y.-J."/>
            <person name="Jeffries C.C."/>
            <person name="Brettin T."/>
            <person name="Detter J.C."/>
            <person name="Tapia R."/>
            <person name="Han C."/>
            <person name="Chain P."/>
            <person name="Heimerl T."/>
            <person name="Weik F."/>
            <person name="Goker M."/>
            <person name="Rachel R."/>
            <person name="Bristow J."/>
            <person name="Eisen J.A."/>
            <person name="Markowitz V."/>
            <person name="Hugenholtz P."/>
            <person name="Kyrpides N.C."/>
            <person name="Klenk H.-P."/>
        </authorList>
    </citation>
    <scope>NUCLEOTIDE SEQUENCE</scope>
    <source>
        <strain>DSM 11486</strain>
    </source>
</reference>
<name>D5U3C6_THEAM</name>
<dbReference type="Pfam" id="PF13192">
    <property type="entry name" value="Thioredoxin_3"/>
    <property type="match status" value="1"/>
</dbReference>
<dbReference type="InterPro" id="IPR005243">
    <property type="entry name" value="THIRX-like_proc"/>
</dbReference>
<dbReference type="Gene3D" id="3.40.30.10">
    <property type="entry name" value="Glutaredoxin"/>
    <property type="match status" value="1"/>
</dbReference>
<dbReference type="RefSeq" id="WP_013130219.1">
    <property type="nucleotide sequence ID" value="NC_014160.1"/>
</dbReference>
<evidence type="ECO:0000313" key="3">
    <source>
        <dbReference type="EMBL" id="ADG91626.1"/>
    </source>
</evidence>
<proteinExistence type="inferred from homology"/>
<dbReference type="EMBL" id="CP001939">
    <property type="protein sequence ID" value="ADG91626.1"/>
    <property type="molecule type" value="Genomic_DNA"/>
</dbReference>
<reference evidence="4" key="2">
    <citation type="journal article" date="2010" name="Stand. Genomic Sci.">
        <title>Complete genome sequence of Thermosphaera aggregans type strain (M11TLT).</title>
        <authorList>
            <person name="Spring S."/>
            <person name="Rachel R."/>
            <person name="Lapidus A."/>
            <person name="Davenport K."/>
            <person name="Tice H."/>
            <person name="Copeland A."/>
            <person name="Cheng J.-F."/>
            <person name="Lucas S."/>
            <person name="Chen F."/>
            <person name="Nolan M."/>
            <person name="Bruce D."/>
            <person name="Goodwin L."/>
            <person name="Pitluck S."/>
            <person name="Ivanova N."/>
            <person name="Mavromatis K."/>
            <person name="Ovchinnikova G."/>
            <person name="Pati A."/>
            <person name="Chen A."/>
            <person name="Palaniappan K."/>
            <person name="Land M."/>
            <person name="Hauser L."/>
            <person name="Chang Y.-J."/>
            <person name="Jeffries C.C."/>
            <person name="Brettin T."/>
            <person name="Detter J.C."/>
            <person name="Tapia R."/>
            <person name="Han C."/>
            <person name="Heimerl T."/>
            <person name="Weikl F."/>
            <person name="Brambilla E."/>
            <person name="Goker M."/>
            <person name="Bristow J."/>
            <person name="Eisen J.A."/>
            <person name="Markowitz V."/>
            <person name="Hugenholtz P."/>
            <person name="Kyrpides N.C."/>
            <person name="Klenk H.-P."/>
        </authorList>
    </citation>
    <scope>NUCLEOTIDE SEQUENCE [LARGE SCALE GENOMIC DNA]</scope>
    <source>
        <strain evidence="4">DSM 11486 / M11TL</strain>
    </source>
</reference>
<dbReference type="PANTHER" id="PTHR36450:SF1">
    <property type="entry name" value="THIOREDOXIN"/>
    <property type="match status" value="1"/>
</dbReference>
<dbReference type="HOGENOM" id="CLU_090389_18_1_2"/>
<gene>
    <name evidence="3" type="ordered locus">Tagg_1366</name>
</gene>
<sequence length="94" mass="10275">MPEVVIEVLGPEPPCPRCSAALYIVNKVVNRLGVRGSVEVVKKDINSDDVLDKYGVLISPAIAVNGEVKFQGRVPSEKELEKLLRSFLSRDVQG</sequence>
<evidence type="ECO:0000313" key="4">
    <source>
        <dbReference type="Proteomes" id="UP000002376"/>
    </source>
</evidence>
<feature type="domain" description="Thioredoxin-like fold" evidence="2">
    <location>
        <begin position="6"/>
        <end position="84"/>
    </location>
</feature>
<dbReference type="InterPro" id="IPR036249">
    <property type="entry name" value="Thioredoxin-like_sf"/>
</dbReference>
<comment type="similarity">
    <text evidence="1">Belongs to the glutaredoxin family.</text>
</comment>
<dbReference type="eggNOG" id="arCOG02713">
    <property type="taxonomic scope" value="Archaea"/>
</dbReference>
<dbReference type="PANTHER" id="PTHR36450">
    <property type="entry name" value="THIOREDOXIN"/>
    <property type="match status" value="1"/>
</dbReference>
<dbReference type="GeneID" id="9166415"/>
<dbReference type="STRING" id="633148.Tagg_1366"/>
<reference evidence="3 4" key="1">
    <citation type="journal article" date="2010" name="Stand. Genomic Sci.">
        <title>Complete genome sequence of Thermosphaera aggregans type strain (M11TL).</title>
        <authorList>
            <person name="Spring S."/>
            <person name="Rachel R."/>
            <person name="Lapidus A."/>
            <person name="Davenport K."/>
            <person name="Tice H."/>
            <person name="Copeland A."/>
            <person name="Cheng J.F."/>
            <person name="Lucas S."/>
            <person name="Chen F."/>
            <person name="Nolan M."/>
            <person name="Bruce D."/>
            <person name="Goodwin L."/>
            <person name="Pitluck S."/>
            <person name="Ivanova N."/>
            <person name="Mavromatis K."/>
            <person name="Ovchinnikova G."/>
            <person name="Pati A."/>
            <person name="Chen A."/>
            <person name="Palaniappan K."/>
            <person name="Land M."/>
            <person name="Hauser L."/>
            <person name="Chang Y.J."/>
            <person name="Jeffries C.C."/>
            <person name="Brettin T."/>
            <person name="Detter J.C."/>
            <person name="Tapia R."/>
            <person name="Han C."/>
            <person name="Heimerl T."/>
            <person name="Weikl F."/>
            <person name="Brambilla E."/>
            <person name="Goker M."/>
            <person name="Bristow J."/>
            <person name="Eisen J.A."/>
            <person name="Markowitz V."/>
            <person name="Hugenholtz P."/>
            <person name="Kyrpides N.C."/>
            <person name="Klenk H.P."/>
        </authorList>
    </citation>
    <scope>NUCLEOTIDE SEQUENCE [LARGE SCALE GENOMIC DNA]</scope>
    <source>
        <strain evidence="4">DSM 11486 / M11TL</strain>
    </source>
</reference>
<keyword evidence="4" id="KW-1185">Reference proteome</keyword>
<organism evidence="3 4">
    <name type="scientific">Thermosphaera aggregans (strain DSM 11486 / M11TL)</name>
    <dbReference type="NCBI Taxonomy" id="633148"/>
    <lineage>
        <taxon>Archaea</taxon>
        <taxon>Thermoproteota</taxon>
        <taxon>Thermoprotei</taxon>
        <taxon>Desulfurococcales</taxon>
        <taxon>Desulfurococcaceae</taxon>
        <taxon>Thermosphaera</taxon>
    </lineage>
</organism>